<evidence type="ECO:0000313" key="1">
    <source>
        <dbReference type="EMBL" id="KAF7343162.1"/>
    </source>
</evidence>
<sequence length="430" mass="48759">MGIFCQLPVSCSDPERVRKYLKGFRLHNERIHFHRQLHFRSDPDYVRLRLGYPSNFETLDSMPLPGHASSTTLASTTAIRTDSCEPQTKAVTLVSPLSPKNSDEFPFEFGTPGLPRAPTTLSMDPIDPGVLPLVKVFDLMDPWIGLEHALGDPSLKTGYRAFLGSGFPIRPVTKDDFITKTFTGFPSSYQIKPALFDRIVDAFDRLSAAIHCAANGTPPRYRNGRLMAPMSIPFAALHELECGIPGISLFRGYDLRRIDQSPTFYRYEQAVEFVATAQKIWAYYMHWLACAIIISYEHGFRSQLNFGAPLRIQHTEFIHRLNKYAFYGSGQSLRRLMSHAIYANSMDFLCAEFISKYARRLIVTERHGDVYLAIWPLPASNPDDRSREEPVEQFMRMYLNEEGLTLDDLDVSIIEIDCGCGSSIYDLTVV</sequence>
<proteinExistence type="predicted"/>
<dbReference type="Proteomes" id="UP000620124">
    <property type="component" value="Unassembled WGS sequence"/>
</dbReference>
<gene>
    <name evidence="1" type="ORF">MVEN_01747000</name>
</gene>
<dbReference type="OrthoDB" id="2968029at2759"/>
<accession>A0A8H6XMJ8</accession>
<evidence type="ECO:0000313" key="2">
    <source>
        <dbReference type="Proteomes" id="UP000620124"/>
    </source>
</evidence>
<keyword evidence="2" id="KW-1185">Reference proteome</keyword>
<organism evidence="1 2">
    <name type="scientific">Mycena venus</name>
    <dbReference type="NCBI Taxonomy" id="2733690"/>
    <lineage>
        <taxon>Eukaryota</taxon>
        <taxon>Fungi</taxon>
        <taxon>Dikarya</taxon>
        <taxon>Basidiomycota</taxon>
        <taxon>Agaricomycotina</taxon>
        <taxon>Agaricomycetes</taxon>
        <taxon>Agaricomycetidae</taxon>
        <taxon>Agaricales</taxon>
        <taxon>Marasmiineae</taxon>
        <taxon>Mycenaceae</taxon>
        <taxon>Mycena</taxon>
    </lineage>
</organism>
<dbReference type="AlphaFoldDB" id="A0A8H6XMJ8"/>
<comment type="caution">
    <text evidence="1">The sequence shown here is derived from an EMBL/GenBank/DDBJ whole genome shotgun (WGS) entry which is preliminary data.</text>
</comment>
<name>A0A8H6XMJ8_9AGAR</name>
<protein>
    <submittedName>
        <fullName evidence="1">Uncharacterized protein</fullName>
    </submittedName>
</protein>
<reference evidence="1" key="1">
    <citation type="submission" date="2020-05" db="EMBL/GenBank/DDBJ databases">
        <title>Mycena genomes resolve the evolution of fungal bioluminescence.</title>
        <authorList>
            <person name="Tsai I.J."/>
        </authorList>
    </citation>
    <scope>NUCLEOTIDE SEQUENCE</scope>
    <source>
        <strain evidence="1">CCC161011</strain>
    </source>
</reference>
<dbReference type="EMBL" id="JACAZI010000016">
    <property type="protein sequence ID" value="KAF7343162.1"/>
    <property type="molecule type" value="Genomic_DNA"/>
</dbReference>